<evidence type="ECO:0000313" key="3">
    <source>
        <dbReference type="EMBL" id="MBK5927315.1"/>
    </source>
</evidence>
<dbReference type="Gene3D" id="3.90.420.10">
    <property type="entry name" value="Oxidoreductase, molybdopterin-binding domain"/>
    <property type="match status" value="1"/>
</dbReference>
<protein>
    <recommendedName>
        <fullName evidence="2">Oxidoreductase molybdopterin-binding domain-containing protein</fullName>
    </recommendedName>
</protein>
<feature type="chain" id="PRO_5037164973" description="Oxidoreductase molybdopterin-binding domain-containing protein" evidence="1">
    <location>
        <begin position="33"/>
        <end position="175"/>
    </location>
</feature>
<reference evidence="3" key="2">
    <citation type="journal article" date="2020" name="Microorganisms">
        <title>Osmotic Adaptation and Compatible Solute Biosynthesis of Phototrophic Bacteria as Revealed from Genome Analyses.</title>
        <authorList>
            <person name="Imhoff J.F."/>
            <person name="Rahn T."/>
            <person name="Kunzel S."/>
            <person name="Keller A."/>
            <person name="Neulinger S.C."/>
        </authorList>
    </citation>
    <scope>NUCLEOTIDE SEQUENCE</scope>
    <source>
        <strain evidence="3">LMG 28126</strain>
    </source>
</reference>
<dbReference type="InterPro" id="IPR000572">
    <property type="entry name" value="OxRdtase_Mopterin-bd_dom"/>
</dbReference>
<dbReference type="AlphaFoldDB" id="A0A934WHL7"/>
<feature type="domain" description="Oxidoreductase molybdopterin-binding" evidence="2">
    <location>
        <begin position="67"/>
        <end position="148"/>
    </location>
</feature>
<keyword evidence="1" id="KW-0732">Signal</keyword>
<accession>A0A934WHL7</accession>
<reference evidence="3" key="1">
    <citation type="submission" date="2017-05" db="EMBL/GenBank/DDBJ databases">
        <authorList>
            <person name="Imhoff J.F."/>
            <person name="Rahn T."/>
            <person name="Kuenzel S."/>
            <person name="Neulinger S.C."/>
        </authorList>
    </citation>
    <scope>NUCLEOTIDE SEQUENCE</scope>
    <source>
        <strain evidence="3">LMG 28126</strain>
    </source>
</reference>
<proteinExistence type="predicted"/>
<dbReference type="InterPro" id="IPR036374">
    <property type="entry name" value="OxRdtase_Mopterin-bd_sf"/>
</dbReference>
<dbReference type="RefSeq" id="WP_201157077.1">
    <property type="nucleotide sequence ID" value="NZ_NHSD01000232.1"/>
</dbReference>
<feature type="signal peptide" evidence="1">
    <location>
        <begin position="1"/>
        <end position="32"/>
    </location>
</feature>
<organism evidence="3 4">
    <name type="scientific">Rhodobaculum claviforme</name>
    <dbReference type="NCBI Taxonomy" id="1549854"/>
    <lineage>
        <taxon>Bacteria</taxon>
        <taxon>Pseudomonadati</taxon>
        <taxon>Pseudomonadota</taxon>
        <taxon>Alphaproteobacteria</taxon>
        <taxon>Rhodobacterales</taxon>
        <taxon>Paracoccaceae</taxon>
        <taxon>Rhodobaculum</taxon>
    </lineage>
</organism>
<gene>
    <name evidence="3" type="ORF">CCR87_08245</name>
</gene>
<dbReference type="Proteomes" id="UP000706333">
    <property type="component" value="Unassembled WGS sequence"/>
</dbReference>
<evidence type="ECO:0000313" key="4">
    <source>
        <dbReference type="Proteomes" id="UP000706333"/>
    </source>
</evidence>
<keyword evidence="4" id="KW-1185">Reference proteome</keyword>
<sequence>MTERIGLGRRRCCLGLIAAALGCAMIGGHATAGERSAQTASFLLRDSATAAARRIDIAALRTMPQTTYVTGTVWTDAVHRYTGVLLRDLLLHAGIDGGAGAVTVLALDSYRATLDFTEITGVAPMLAFLRDGAEMPLRAQGPFWLIYPFDEVPAFQTETTYARSVWQVSHLLVER</sequence>
<evidence type="ECO:0000256" key="1">
    <source>
        <dbReference type="SAM" id="SignalP"/>
    </source>
</evidence>
<name>A0A934WHL7_9RHOB</name>
<comment type="caution">
    <text evidence="3">The sequence shown here is derived from an EMBL/GenBank/DDBJ whole genome shotgun (WGS) entry which is preliminary data.</text>
</comment>
<dbReference type="SUPFAM" id="SSF56524">
    <property type="entry name" value="Oxidoreductase molybdopterin-binding domain"/>
    <property type="match status" value="1"/>
</dbReference>
<dbReference type="PROSITE" id="PS51257">
    <property type="entry name" value="PROKAR_LIPOPROTEIN"/>
    <property type="match status" value="1"/>
</dbReference>
<dbReference type="EMBL" id="NHSD01000232">
    <property type="protein sequence ID" value="MBK5927315.1"/>
    <property type="molecule type" value="Genomic_DNA"/>
</dbReference>
<evidence type="ECO:0000259" key="2">
    <source>
        <dbReference type="Pfam" id="PF00174"/>
    </source>
</evidence>
<dbReference type="Pfam" id="PF00174">
    <property type="entry name" value="Oxidored_molyb"/>
    <property type="match status" value="1"/>
</dbReference>